<proteinExistence type="predicted"/>
<dbReference type="Gene3D" id="1.25.40.10">
    <property type="entry name" value="Tetratricopeptide repeat domain"/>
    <property type="match status" value="1"/>
</dbReference>
<name>A0ABY9TNF1_9GAMM</name>
<gene>
    <name evidence="3" type="ORF">RI845_08890</name>
</gene>
<feature type="compositionally biased region" description="Basic and acidic residues" evidence="1">
    <location>
        <begin position="176"/>
        <end position="188"/>
    </location>
</feature>
<reference evidence="4" key="1">
    <citation type="submission" date="2023-09" db="EMBL/GenBank/DDBJ databases">
        <authorList>
            <person name="Li S."/>
            <person name="Li X."/>
            <person name="Zhang C."/>
            <person name="Zhao Z."/>
        </authorList>
    </citation>
    <scope>NUCLEOTIDE SEQUENCE [LARGE SCALE GENOMIC DNA]</scope>
    <source>
        <strain evidence="4">SQ345</strain>
    </source>
</reference>
<organism evidence="3 4">
    <name type="scientific">Thalassotalea nanhaiensis</name>
    <dbReference type="NCBI Taxonomy" id="3065648"/>
    <lineage>
        <taxon>Bacteria</taxon>
        <taxon>Pseudomonadati</taxon>
        <taxon>Pseudomonadota</taxon>
        <taxon>Gammaproteobacteria</taxon>
        <taxon>Alteromonadales</taxon>
        <taxon>Colwelliaceae</taxon>
        <taxon>Thalassotalea</taxon>
    </lineage>
</organism>
<dbReference type="Proteomes" id="UP001248581">
    <property type="component" value="Chromosome"/>
</dbReference>
<protein>
    <recommendedName>
        <fullName evidence="5">Tetratricopeptide repeat protein</fullName>
    </recommendedName>
</protein>
<evidence type="ECO:0000313" key="4">
    <source>
        <dbReference type="Proteomes" id="UP001248581"/>
    </source>
</evidence>
<keyword evidence="2" id="KW-0472">Membrane</keyword>
<evidence type="ECO:0000256" key="2">
    <source>
        <dbReference type="SAM" id="Phobius"/>
    </source>
</evidence>
<dbReference type="RefSeq" id="WP_348389381.1">
    <property type="nucleotide sequence ID" value="NZ_CP134146.1"/>
</dbReference>
<accession>A0ABY9TNF1</accession>
<feature type="region of interest" description="Disordered" evidence="1">
    <location>
        <begin position="157"/>
        <end position="193"/>
    </location>
</feature>
<dbReference type="InterPro" id="IPR011990">
    <property type="entry name" value="TPR-like_helical_dom_sf"/>
</dbReference>
<evidence type="ECO:0000313" key="3">
    <source>
        <dbReference type="EMBL" id="WNC70240.1"/>
    </source>
</evidence>
<evidence type="ECO:0008006" key="5">
    <source>
        <dbReference type="Google" id="ProtNLM"/>
    </source>
</evidence>
<sequence length="224" mass="25375">MVNHINIVNQPSNPSAFAKLIKNVKAYKSRWLLTALLLITTIIYSNPQPFVNLWLSRDQQAMLMVEREEFAKAALTFSNQHWIAYSYYANGEFLQAASVYSQIPGEVALFGEANALAHAGNINLAITKYEKLLENNRNHVQAQHNLAIVKELAKNQVKTKTKGGGSPSPDNAVQMSKEELAKIKDQPQKNKAKMTGEMWLQQVEQNPTKFLKKKFQQEYVDANR</sequence>
<keyword evidence="2" id="KW-0812">Transmembrane</keyword>
<feature type="transmembrane region" description="Helical" evidence="2">
    <location>
        <begin position="31"/>
        <end position="55"/>
    </location>
</feature>
<evidence type="ECO:0000256" key="1">
    <source>
        <dbReference type="SAM" id="MobiDB-lite"/>
    </source>
</evidence>
<dbReference type="SUPFAM" id="SSF48452">
    <property type="entry name" value="TPR-like"/>
    <property type="match status" value="1"/>
</dbReference>
<keyword evidence="2" id="KW-1133">Transmembrane helix</keyword>
<keyword evidence="4" id="KW-1185">Reference proteome</keyword>
<dbReference type="EMBL" id="CP134146">
    <property type="protein sequence ID" value="WNC70240.1"/>
    <property type="molecule type" value="Genomic_DNA"/>
</dbReference>